<evidence type="ECO:0000313" key="3">
    <source>
        <dbReference type="Proteomes" id="UP000266841"/>
    </source>
</evidence>
<reference evidence="2 3" key="1">
    <citation type="journal article" date="2012" name="Genome Biol.">
        <title>Genome and low-iron response of an oceanic diatom adapted to chronic iron limitation.</title>
        <authorList>
            <person name="Lommer M."/>
            <person name="Specht M."/>
            <person name="Roy A.S."/>
            <person name="Kraemer L."/>
            <person name="Andreson R."/>
            <person name="Gutowska M.A."/>
            <person name="Wolf J."/>
            <person name="Bergner S.V."/>
            <person name="Schilhabel M.B."/>
            <person name="Klostermeier U.C."/>
            <person name="Beiko R.G."/>
            <person name="Rosenstiel P."/>
            <person name="Hippler M."/>
            <person name="Laroche J."/>
        </authorList>
    </citation>
    <scope>NUCLEOTIDE SEQUENCE [LARGE SCALE GENOMIC DNA]</scope>
    <source>
        <strain evidence="2 3">CCMP1005</strain>
    </source>
</reference>
<accession>K3W4F3</accession>
<sequence length="186" mass="20482">MVRFLVPLSTLSSANRDGPSLDPPRSSGDQGATGDGRLTTKANRIGGAVDGQGLSPVPRWLGSGHAWGGVSRGNRVRNFWRERYSRTWQAHEPEKESGTVRGSRSRQHAARAASQQAAAQAFASRSLPLLPRYLYAYDDKTRIRRYAVDLRCCCCLCALWVGPPLGKPPTPLQDSLLALRLTLRYH</sequence>
<comment type="caution">
    <text evidence="2">The sequence shown here is derived from an EMBL/GenBank/DDBJ whole genome shotgun (WGS) entry which is preliminary data.</text>
</comment>
<feature type="non-terminal residue" evidence="2">
    <location>
        <position position="186"/>
    </location>
</feature>
<dbReference type="Proteomes" id="UP000266841">
    <property type="component" value="Unassembled WGS sequence"/>
</dbReference>
<gene>
    <name evidence="2" type="ORF">THAOC_00301</name>
</gene>
<protein>
    <submittedName>
        <fullName evidence="2">Uncharacterized protein</fullName>
    </submittedName>
</protein>
<organism evidence="2 3">
    <name type="scientific">Thalassiosira oceanica</name>
    <name type="common">Marine diatom</name>
    <dbReference type="NCBI Taxonomy" id="159749"/>
    <lineage>
        <taxon>Eukaryota</taxon>
        <taxon>Sar</taxon>
        <taxon>Stramenopiles</taxon>
        <taxon>Ochrophyta</taxon>
        <taxon>Bacillariophyta</taxon>
        <taxon>Coscinodiscophyceae</taxon>
        <taxon>Thalassiosirophycidae</taxon>
        <taxon>Thalassiosirales</taxon>
        <taxon>Thalassiosiraceae</taxon>
        <taxon>Thalassiosira</taxon>
    </lineage>
</organism>
<dbReference type="EMBL" id="AGNL01000338">
    <property type="protein sequence ID" value="EJK77839.1"/>
    <property type="molecule type" value="Genomic_DNA"/>
</dbReference>
<keyword evidence="3" id="KW-1185">Reference proteome</keyword>
<evidence type="ECO:0000313" key="2">
    <source>
        <dbReference type="EMBL" id="EJK77839.1"/>
    </source>
</evidence>
<dbReference type="AlphaFoldDB" id="K3W4F3"/>
<name>K3W4F3_THAOC</name>
<feature type="region of interest" description="Disordered" evidence="1">
    <location>
        <begin position="8"/>
        <end position="50"/>
    </location>
</feature>
<evidence type="ECO:0000256" key="1">
    <source>
        <dbReference type="SAM" id="MobiDB-lite"/>
    </source>
</evidence>
<proteinExistence type="predicted"/>